<accession>A0A316YZB0</accession>
<dbReference type="RefSeq" id="XP_025380353.1">
    <property type="nucleotide sequence ID" value="XM_025523184.1"/>
</dbReference>
<keyword evidence="3" id="KW-0560">Oxidoreductase</keyword>
<dbReference type="PRINTS" id="PR00081">
    <property type="entry name" value="GDHRDH"/>
</dbReference>
<evidence type="ECO:0000313" key="6">
    <source>
        <dbReference type="Proteomes" id="UP000245768"/>
    </source>
</evidence>
<evidence type="ECO:0000256" key="4">
    <source>
        <dbReference type="RuleBase" id="RU000363"/>
    </source>
</evidence>
<protein>
    <submittedName>
        <fullName evidence="5">Putative NADPH-dependent beta-ketoacyl reductase</fullName>
    </submittedName>
</protein>
<evidence type="ECO:0000256" key="2">
    <source>
        <dbReference type="ARBA" id="ARBA00022857"/>
    </source>
</evidence>
<evidence type="ECO:0000313" key="5">
    <source>
        <dbReference type="EMBL" id="PWN93155.1"/>
    </source>
</evidence>
<dbReference type="InterPro" id="IPR036291">
    <property type="entry name" value="NAD(P)-bd_dom_sf"/>
</dbReference>
<dbReference type="PANTHER" id="PTHR43618">
    <property type="entry name" value="7-ALPHA-HYDROXYSTEROID DEHYDROGENASE"/>
    <property type="match status" value="1"/>
</dbReference>
<keyword evidence="2" id="KW-0521">NADP</keyword>
<reference evidence="5 6" key="1">
    <citation type="journal article" date="2018" name="Mol. Biol. Evol.">
        <title>Broad Genomic Sampling Reveals a Smut Pathogenic Ancestry of the Fungal Clade Ustilaginomycotina.</title>
        <authorList>
            <person name="Kijpornyongpan T."/>
            <person name="Mondo S.J."/>
            <person name="Barry K."/>
            <person name="Sandor L."/>
            <person name="Lee J."/>
            <person name="Lipzen A."/>
            <person name="Pangilinan J."/>
            <person name="LaButti K."/>
            <person name="Hainaut M."/>
            <person name="Henrissat B."/>
            <person name="Grigoriev I.V."/>
            <person name="Spatafora J.W."/>
            <person name="Aime M.C."/>
        </authorList>
    </citation>
    <scope>NUCLEOTIDE SEQUENCE [LARGE SCALE GENOMIC DNA]</scope>
    <source>
        <strain evidence="5 6">MCA 4198</strain>
    </source>
</reference>
<dbReference type="Pfam" id="PF00106">
    <property type="entry name" value="adh_short"/>
    <property type="match status" value="1"/>
</dbReference>
<dbReference type="PANTHER" id="PTHR43618:SF8">
    <property type="entry name" value="7ALPHA-HYDROXYSTEROID DEHYDROGENASE"/>
    <property type="match status" value="1"/>
</dbReference>
<dbReference type="InterPro" id="IPR002347">
    <property type="entry name" value="SDR_fam"/>
</dbReference>
<dbReference type="InParanoid" id="A0A316YZB0"/>
<dbReference type="AlphaFoldDB" id="A0A316YZB0"/>
<dbReference type="Proteomes" id="UP000245768">
    <property type="component" value="Unassembled WGS sequence"/>
</dbReference>
<evidence type="ECO:0000256" key="3">
    <source>
        <dbReference type="ARBA" id="ARBA00023002"/>
    </source>
</evidence>
<dbReference type="GO" id="GO:0016491">
    <property type="term" value="F:oxidoreductase activity"/>
    <property type="evidence" value="ECO:0007669"/>
    <property type="project" value="UniProtKB-KW"/>
</dbReference>
<evidence type="ECO:0000256" key="1">
    <source>
        <dbReference type="ARBA" id="ARBA00006484"/>
    </source>
</evidence>
<name>A0A316YZB0_9BASI</name>
<gene>
    <name evidence="5" type="ORF">FA10DRAFT_273798</name>
</gene>
<dbReference type="STRING" id="215250.A0A316YZB0"/>
<dbReference type="Gene3D" id="3.40.50.720">
    <property type="entry name" value="NAD(P)-binding Rossmann-like Domain"/>
    <property type="match status" value="1"/>
</dbReference>
<proteinExistence type="inferred from homology"/>
<dbReference type="EMBL" id="KZ819634">
    <property type="protein sequence ID" value="PWN93155.1"/>
    <property type="molecule type" value="Genomic_DNA"/>
</dbReference>
<organism evidence="5 6">
    <name type="scientific">Acaromyces ingoldii</name>
    <dbReference type="NCBI Taxonomy" id="215250"/>
    <lineage>
        <taxon>Eukaryota</taxon>
        <taxon>Fungi</taxon>
        <taxon>Dikarya</taxon>
        <taxon>Basidiomycota</taxon>
        <taxon>Ustilaginomycotina</taxon>
        <taxon>Exobasidiomycetes</taxon>
        <taxon>Exobasidiales</taxon>
        <taxon>Cryptobasidiaceae</taxon>
        <taxon>Acaromyces</taxon>
    </lineage>
</organism>
<sequence>MSNSALPDLNVGTLFSQEGKVVVITGGGTGLGLMMATAFVQNGAKVVYIASRKLKNLEGAAKMLNGIREGSAVPLEADLTTAKGCQALGDEIKQRESTVDVLINNSGVSWGSEMESTDEKKGWDRVFDVNVKSLFYLTVALLPLLEKNTSPSSPASVINISSIYGSLPFANMPTLPVASMGAWSYLASKAAASHLTRTLSVKLKPRNVNVNALAPGFFPSNMTSTARDDSLARSHPAGLAGEAKDIAAPALLLAGSGGAHLSGITITTDGGASLVPPHVFPKDIAKLHMPPERFERLLAKL</sequence>
<comment type="similarity">
    <text evidence="1 4">Belongs to the short-chain dehydrogenases/reductases (SDR) family.</text>
</comment>
<keyword evidence="6" id="KW-1185">Reference proteome</keyword>
<dbReference type="SUPFAM" id="SSF51735">
    <property type="entry name" value="NAD(P)-binding Rossmann-fold domains"/>
    <property type="match status" value="1"/>
</dbReference>
<dbReference type="GeneID" id="37045100"/>
<dbReference type="OrthoDB" id="2898618at2759"/>
<dbReference type="PRINTS" id="PR00080">
    <property type="entry name" value="SDRFAMILY"/>
</dbReference>
<dbReference type="InterPro" id="IPR052178">
    <property type="entry name" value="Sec_Metab_Biosynth_SDR"/>
</dbReference>